<dbReference type="Proteomes" id="UP001497497">
    <property type="component" value="Unassembled WGS sequence"/>
</dbReference>
<dbReference type="InterPro" id="IPR024869">
    <property type="entry name" value="FAM20"/>
</dbReference>
<dbReference type="GO" id="GO:0016773">
    <property type="term" value="F:phosphotransferase activity, alcohol group as acceptor"/>
    <property type="evidence" value="ECO:0007669"/>
    <property type="project" value="TreeGrafter"/>
</dbReference>
<sequence length="249" mass="28319">MWLVRRCRWRRQLLGALFFVAVTAVQFVMRLETSNKRGSSTKGSRANYSIPEVEDFIGELQARSLELDAPYRLDDLTPYSTFLQRLNALKKKGLEMGSFVQLNGTRPWEEFHRKVNQYHMYDPSDGTVLKHLLGDLNSRPIVRADGGFGNVQLILVLTFDNGGKGIFKPMRKPRDHETPPNRFYYSDMERHNAEIAAFHLDMVLGFHRAVPTVGRLMNITRDIAAVGDKDVNGTVHVSPAGNVCFFSKC</sequence>
<keyword evidence="1" id="KW-0547">Nucleotide-binding</keyword>
<feature type="binding site" evidence="1">
    <location>
        <position position="152"/>
    </location>
    <ligand>
        <name>ATP</name>
        <dbReference type="ChEBI" id="CHEBI:30616"/>
    </ligand>
</feature>
<keyword evidence="4" id="KW-1185">Reference proteome</keyword>
<reference evidence="3 4" key="1">
    <citation type="submission" date="2024-04" db="EMBL/GenBank/DDBJ databases">
        <authorList>
            <consortium name="Genoscope - CEA"/>
            <person name="William W."/>
        </authorList>
    </citation>
    <scope>NUCLEOTIDE SEQUENCE [LARGE SCALE GENOMIC DNA]</scope>
</reference>
<organism evidence="3 4">
    <name type="scientific">Lymnaea stagnalis</name>
    <name type="common">Great pond snail</name>
    <name type="synonym">Helix stagnalis</name>
    <dbReference type="NCBI Taxonomy" id="6523"/>
    <lineage>
        <taxon>Eukaryota</taxon>
        <taxon>Metazoa</taxon>
        <taxon>Spiralia</taxon>
        <taxon>Lophotrochozoa</taxon>
        <taxon>Mollusca</taxon>
        <taxon>Gastropoda</taxon>
        <taxon>Heterobranchia</taxon>
        <taxon>Euthyneura</taxon>
        <taxon>Panpulmonata</taxon>
        <taxon>Hygrophila</taxon>
        <taxon>Lymnaeoidea</taxon>
        <taxon>Lymnaeidae</taxon>
        <taxon>Lymnaea</taxon>
    </lineage>
</organism>
<dbReference type="GO" id="GO:0005794">
    <property type="term" value="C:Golgi apparatus"/>
    <property type="evidence" value="ECO:0007669"/>
    <property type="project" value="TreeGrafter"/>
</dbReference>
<dbReference type="PANTHER" id="PTHR12450">
    <property type="entry name" value="DENTIN MATRIX PROTEIN 4 PROTEIN FAM20"/>
    <property type="match status" value="1"/>
</dbReference>
<gene>
    <name evidence="3" type="ORF">GSLYS_00016164001</name>
</gene>
<dbReference type="AlphaFoldDB" id="A0AAV2IAH9"/>
<comment type="cofactor">
    <cofactor evidence="2">
        <name>Mn(2+)</name>
        <dbReference type="ChEBI" id="CHEBI:29035"/>
    </cofactor>
</comment>
<dbReference type="EMBL" id="CAXITT010000497">
    <property type="protein sequence ID" value="CAL1542630.1"/>
    <property type="molecule type" value="Genomic_DNA"/>
</dbReference>
<name>A0AAV2IAH9_LYMST</name>
<accession>A0AAV2IAH9</accession>
<feature type="binding site" evidence="1">
    <location>
        <position position="168"/>
    </location>
    <ligand>
        <name>ATP</name>
        <dbReference type="ChEBI" id="CHEBI:30616"/>
    </ligand>
</feature>
<evidence type="ECO:0000256" key="2">
    <source>
        <dbReference type="PIRSR" id="PIRSR624869-3"/>
    </source>
</evidence>
<evidence type="ECO:0000256" key="1">
    <source>
        <dbReference type="PIRSR" id="PIRSR624869-2"/>
    </source>
</evidence>
<proteinExistence type="predicted"/>
<feature type="binding site" evidence="2">
    <location>
        <position position="189"/>
    </location>
    <ligand>
        <name>Mn(2+)</name>
        <dbReference type="ChEBI" id="CHEBI:29035"/>
    </ligand>
</feature>
<dbReference type="PANTHER" id="PTHR12450:SF22">
    <property type="entry name" value="EXTRACELLULAR SERINE_THREONINE PROTEIN CG31145"/>
    <property type="match status" value="1"/>
</dbReference>
<keyword evidence="2" id="KW-0464">Manganese</keyword>
<evidence type="ECO:0000313" key="3">
    <source>
        <dbReference type="EMBL" id="CAL1542630.1"/>
    </source>
</evidence>
<dbReference type="GO" id="GO:0005524">
    <property type="term" value="F:ATP binding"/>
    <property type="evidence" value="ECO:0007669"/>
    <property type="project" value="UniProtKB-KW"/>
</dbReference>
<evidence type="ECO:0000313" key="4">
    <source>
        <dbReference type="Proteomes" id="UP001497497"/>
    </source>
</evidence>
<keyword evidence="1" id="KW-0067">ATP-binding</keyword>
<protein>
    <submittedName>
        <fullName evidence="3">Uncharacterized protein</fullName>
    </submittedName>
</protein>
<dbReference type="GO" id="GO:0046872">
    <property type="term" value="F:metal ion binding"/>
    <property type="evidence" value="ECO:0007669"/>
    <property type="project" value="UniProtKB-KW"/>
</dbReference>
<feature type="binding site" evidence="1">
    <location>
        <position position="189"/>
    </location>
    <ligand>
        <name>ATP</name>
        <dbReference type="ChEBI" id="CHEBI:30616"/>
    </ligand>
</feature>
<feature type="non-terminal residue" evidence="3">
    <location>
        <position position="249"/>
    </location>
</feature>
<keyword evidence="2" id="KW-0479">Metal-binding</keyword>
<comment type="caution">
    <text evidence="3">The sequence shown here is derived from an EMBL/GenBank/DDBJ whole genome shotgun (WGS) entry which is preliminary data.</text>
</comment>